<dbReference type="Proteomes" id="UP000032633">
    <property type="component" value="Chromosome"/>
</dbReference>
<feature type="region of interest" description="Disordered" evidence="1">
    <location>
        <begin position="1"/>
        <end position="70"/>
    </location>
</feature>
<name>A0A0D5NLR3_9BACL</name>
<dbReference type="OrthoDB" id="2679911at2"/>
<dbReference type="KEGG" id="pbj:VN24_17025"/>
<reference evidence="3" key="2">
    <citation type="submission" date="2015-03" db="EMBL/GenBank/DDBJ databases">
        <title>Genome sequence of Paenibacillus beijingensis strain DSM 24997T.</title>
        <authorList>
            <person name="Kwak Y."/>
            <person name="Shin J.-H."/>
        </authorList>
    </citation>
    <scope>NUCLEOTIDE SEQUENCE [LARGE SCALE GENOMIC DNA]</scope>
    <source>
        <strain evidence="3">DSM 24997</strain>
    </source>
</reference>
<dbReference type="RefSeq" id="WP_045671370.1">
    <property type="nucleotide sequence ID" value="NZ_CP011058.1"/>
</dbReference>
<protein>
    <submittedName>
        <fullName evidence="2">Uncharacterized protein</fullName>
    </submittedName>
</protein>
<accession>A0A0D5NLR3</accession>
<keyword evidence="3" id="KW-1185">Reference proteome</keyword>
<dbReference type="EMBL" id="CP011058">
    <property type="protein sequence ID" value="AJY75942.1"/>
    <property type="molecule type" value="Genomic_DNA"/>
</dbReference>
<dbReference type="AlphaFoldDB" id="A0A0D5NLR3"/>
<evidence type="ECO:0000313" key="2">
    <source>
        <dbReference type="EMBL" id="AJY75942.1"/>
    </source>
</evidence>
<organism evidence="2 3">
    <name type="scientific">Paenibacillus beijingensis</name>
    <dbReference type="NCBI Taxonomy" id="1126833"/>
    <lineage>
        <taxon>Bacteria</taxon>
        <taxon>Bacillati</taxon>
        <taxon>Bacillota</taxon>
        <taxon>Bacilli</taxon>
        <taxon>Bacillales</taxon>
        <taxon>Paenibacillaceae</taxon>
        <taxon>Paenibacillus</taxon>
    </lineage>
</organism>
<dbReference type="Pfam" id="PF13025">
    <property type="entry name" value="DUF3886"/>
    <property type="match status" value="1"/>
</dbReference>
<proteinExistence type="predicted"/>
<sequence>MAKKKGRQQAPQPAEQHKPATLKDLLSSETLDKLKNQAASMKAEEEKRKEEARRKAEEARAAEQKRRENDFAYLLENSGMDWKKYK</sequence>
<evidence type="ECO:0000313" key="3">
    <source>
        <dbReference type="Proteomes" id="UP000032633"/>
    </source>
</evidence>
<evidence type="ECO:0000256" key="1">
    <source>
        <dbReference type="SAM" id="MobiDB-lite"/>
    </source>
</evidence>
<feature type="compositionally biased region" description="Basic and acidic residues" evidence="1">
    <location>
        <begin position="42"/>
        <end position="70"/>
    </location>
</feature>
<dbReference type="HOGENOM" id="CLU_177522_0_1_9"/>
<dbReference type="PATRIC" id="fig|1126833.4.peg.3734"/>
<dbReference type="InterPro" id="IPR024980">
    <property type="entry name" value="DUF3886"/>
</dbReference>
<gene>
    <name evidence="2" type="ORF">VN24_17025</name>
</gene>
<reference evidence="2 3" key="1">
    <citation type="journal article" date="2015" name="J. Biotechnol.">
        <title>Complete genome sequence of Paenibacillus beijingensis 7188(T) (=DSM 24997(T)), a novel rhizobacterium from jujube garden soil.</title>
        <authorList>
            <person name="Kwak Y."/>
            <person name="Shin J.H."/>
        </authorList>
    </citation>
    <scope>NUCLEOTIDE SEQUENCE [LARGE SCALE GENOMIC DNA]</scope>
    <source>
        <strain evidence="2 3">DSM 24997</strain>
    </source>
</reference>